<evidence type="ECO:0000313" key="3">
    <source>
        <dbReference type="Proteomes" id="UP001352852"/>
    </source>
</evidence>
<dbReference type="Proteomes" id="UP001352852">
    <property type="component" value="Unassembled WGS sequence"/>
</dbReference>
<gene>
    <name evidence="2" type="ORF">CHARACLAT_019488</name>
</gene>
<reference evidence="2 3" key="1">
    <citation type="submission" date="2021-06" db="EMBL/GenBank/DDBJ databases">
        <authorList>
            <person name="Palmer J.M."/>
        </authorList>
    </citation>
    <scope>NUCLEOTIDE SEQUENCE [LARGE SCALE GENOMIC DNA]</scope>
    <source>
        <strain evidence="2 3">CL_MEX2019</strain>
        <tissue evidence="2">Muscle</tissue>
    </source>
</reference>
<feature type="signal peptide" evidence="1">
    <location>
        <begin position="1"/>
        <end position="20"/>
    </location>
</feature>
<organism evidence="2 3">
    <name type="scientific">Characodon lateralis</name>
    <dbReference type="NCBI Taxonomy" id="208331"/>
    <lineage>
        <taxon>Eukaryota</taxon>
        <taxon>Metazoa</taxon>
        <taxon>Chordata</taxon>
        <taxon>Craniata</taxon>
        <taxon>Vertebrata</taxon>
        <taxon>Euteleostomi</taxon>
        <taxon>Actinopterygii</taxon>
        <taxon>Neopterygii</taxon>
        <taxon>Teleostei</taxon>
        <taxon>Neoteleostei</taxon>
        <taxon>Acanthomorphata</taxon>
        <taxon>Ovalentaria</taxon>
        <taxon>Atherinomorphae</taxon>
        <taxon>Cyprinodontiformes</taxon>
        <taxon>Goodeidae</taxon>
        <taxon>Characodon</taxon>
    </lineage>
</organism>
<dbReference type="EMBL" id="JAHUTJ010067349">
    <property type="protein sequence ID" value="MED6291037.1"/>
    <property type="molecule type" value="Genomic_DNA"/>
</dbReference>
<name>A0ABU7EVM1_9TELE</name>
<keyword evidence="3" id="KW-1185">Reference proteome</keyword>
<evidence type="ECO:0000313" key="2">
    <source>
        <dbReference type="EMBL" id="MED6291037.1"/>
    </source>
</evidence>
<evidence type="ECO:0000256" key="1">
    <source>
        <dbReference type="SAM" id="SignalP"/>
    </source>
</evidence>
<sequence>MKGFMFCLLLLPFAVMAVQGQTRAQRRHVLIFLNEGLGATTEKATPAKITGRYITDILICQSKVRSSMLISIDPQTFFWFPFRFLKQNKDWEEKPTHGHFVVLTLIFNEY</sequence>
<feature type="chain" id="PRO_5046283485" evidence="1">
    <location>
        <begin position="21"/>
        <end position="110"/>
    </location>
</feature>
<keyword evidence="1" id="KW-0732">Signal</keyword>
<proteinExistence type="predicted"/>
<comment type="caution">
    <text evidence="2">The sequence shown here is derived from an EMBL/GenBank/DDBJ whole genome shotgun (WGS) entry which is preliminary data.</text>
</comment>
<accession>A0ABU7EVM1</accession>
<protein>
    <submittedName>
        <fullName evidence="2">Uncharacterized protein</fullName>
    </submittedName>
</protein>